<protein>
    <recommendedName>
        <fullName evidence="4">SPOR domain-containing protein</fullName>
    </recommendedName>
</protein>
<dbReference type="Proteomes" id="UP000005242">
    <property type="component" value="Unassembled WGS sequence"/>
</dbReference>
<evidence type="ECO:0000313" key="2">
    <source>
        <dbReference type="EMBL" id="EIM21059.1"/>
    </source>
</evidence>
<keyword evidence="1" id="KW-0732">Signal</keyword>
<dbReference type="KEGG" id="wse:WALSEDRAFT_29005"/>
<feature type="chain" id="PRO_5003697771" description="SPOR domain-containing protein" evidence="1">
    <location>
        <begin position="20"/>
        <end position="202"/>
    </location>
</feature>
<keyword evidence="3" id="KW-1185">Reference proteome</keyword>
<evidence type="ECO:0008006" key="4">
    <source>
        <dbReference type="Google" id="ProtNLM"/>
    </source>
</evidence>
<proteinExistence type="predicted"/>
<organism evidence="2 3">
    <name type="scientific">Wallemia mellicola (strain ATCC MYA-4683 / CBS 633.66)</name>
    <name type="common">Wallemia sebi (CBS 633.66)</name>
    <dbReference type="NCBI Taxonomy" id="671144"/>
    <lineage>
        <taxon>Eukaryota</taxon>
        <taxon>Fungi</taxon>
        <taxon>Dikarya</taxon>
        <taxon>Basidiomycota</taxon>
        <taxon>Wallemiomycotina</taxon>
        <taxon>Wallemiomycetes</taxon>
        <taxon>Wallemiales</taxon>
        <taxon>Wallemiaceae</taxon>
        <taxon>Wallemia</taxon>
    </lineage>
</organism>
<dbReference type="InParanoid" id="I4YAR7"/>
<evidence type="ECO:0000313" key="3">
    <source>
        <dbReference type="Proteomes" id="UP000005242"/>
    </source>
</evidence>
<reference evidence="2 3" key="1">
    <citation type="journal article" date="2012" name="Fungal Genet. Biol.">
        <title>The genome of the xerotolerant mold Wallemia sebi reveals adaptations to osmotic stress and suggests cryptic sexual reproduction.</title>
        <authorList>
            <person name="Padamsee M."/>
            <person name="Kumar T.K.A."/>
            <person name="Riley R."/>
            <person name="Binder M."/>
            <person name="Boyd A."/>
            <person name="Calvo A.M."/>
            <person name="Furukawa K."/>
            <person name="Hesse C."/>
            <person name="Hohmann S."/>
            <person name="James T.Y."/>
            <person name="LaButti K."/>
            <person name="Lapidus A."/>
            <person name="Lindquist E."/>
            <person name="Lucas S."/>
            <person name="Miller K."/>
            <person name="Shantappa S."/>
            <person name="Grigoriev I.V."/>
            <person name="Hibbett D.S."/>
            <person name="McLaughlin D.J."/>
            <person name="Spatafora J.W."/>
            <person name="Aime M.C."/>
        </authorList>
    </citation>
    <scope>NUCLEOTIDE SEQUENCE [LARGE SCALE GENOMIC DNA]</scope>
    <source>
        <strain evidence="3">ATCC MYA-4683 / CBS 633.66</strain>
    </source>
</reference>
<sequence length="202" mass="22935">MTMLFSMAILLISLHLARRYNFSYLFFTEENSGSLIVQDVKYSEVSSDGRVDAGPTCDDFANAKTPTIWGYVSKYSTAIRAIAATWIIVNNIKDLMSTPIGAREECNTRKIKNQEQAYWYILNGNCTAMAARNTLNSKINDTLFAFSNRRPAIGCIKMISGDYWGYVTIPPDDTNEEFDKAIKHCENNGYVIRATRRDYDEL</sequence>
<dbReference type="HOGENOM" id="CLU_1355594_0_0_1"/>
<accession>I4YAR7</accession>
<dbReference type="EMBL" id="JH668234">
    <property type="protein sequence ID" value="EIM21059.1"/>
    <property type="molecule type" value="Genomic_DNA"/>
</dbReference>
<gene>
    <name evidence="2" type="ORF">WALSEDRAFT_29005</name>
</gene>
<evidence type="ECO:0000256" key="1">
    <source>
        <dbReference type="SAM" id="SignalP"/>
    </source>
</evidence>
<dbReference type="RefSeq" id="XP_006958744.1">
    <property type="nucleotide sequence ID" value="XM_006958682.1"/>
</dbReference>
<dbReference type="AlphaFoldDB" id="I4YAR7"/>
<name>I4YAR7_WALMC</name>
<dbReference type="GeneID" id="18471070"/>
<feature type="signal peptide" evidence="1">
    <location>
        <begin position="1"/>
        <end position="19"/>
    </location>
</feature>